<evidence type="ECO:0000256" key="2">
    <source>
        <dbReference type="ARBA" id="ARBA00012513"/>
    </source>
</evidence>
<evidence type="ECO:0000259" key="8">
    <source>
        <dbReference type="Pfam" id="PF13947"/>
    </source>
</evidence>
<protein>
    <recommendedName>
        <fullName evidence="2">non-specific serine/threonine protein kinase</fullName>
        <ecNumber evidence="2">2.7.11.1</ecNumber>
    </recommendedName>
</protein>
<evidence type="ECO:0000256" key="4">
    <source>
        <dbReference type="ARBA" id="ARBA00023180"/>
    </source>
</evidence>
<keyword evidence="4" id="KW-0325">Glycoprotein</keyword>
<dbReference type="Pfam" id="PF14380">
    <property type="entry name" value="WAK_assoc"/>
    <property type="match status" value="1"/>
</dbReference>
<reference evidence="10" key="2">
    <citation type="submission" date="2020-07" db="EMBL/GenBank/DDBJ databases">
        <authorList>
            <person name="Vera ALvarez R."/>
            <person name="Arias-Moreno D.M."/>
            <person name="Jimenez-Jacinto V."/>
            <person name="Jimenez-Bremont J.F."/>
            <person name="Swaminathan K."/>
            <person name="Moose S.P."/>
            <person name="Guerrero-Gonzalez M.L."/>
            <person name="Marino-Ramirez L."/>
            <person name="Landsman D."/>
            <person name="Rodriguez-Kessler M."/>
            <person name="Delgado-Sanchez P."/>
        </authorList>
    </citation>
    <scope>NUCLEOTIDE SEQUENCE</scope>
    <source>
        <tissue evidence="10">Cladode</tissue>
    </source>
</reference>
<comment type="subcellular location">
    <subcellularLocation>
        <location evidence="1">Membrane</location>
        <topology evidence="1">Single-pass membrane protein</topology>
    </subcellularLocation>
</comment>
<dbReference type="EMBL" id="GISG01242781">
    <property type="protein sequence ID" value="MBA4669221.1"/>
    <property type="molecule type" value="Transcribed_RNA"/>
</dbReference>
<evidence type="ECO:0000256" key="6">
    <source>
        <dbReference type="ARBA" id="ARBA00048679"/>
    </source>
</evidence>
<evidence type="ECO:0000256" key="7">
    <source>
        <dbReference type="SAM" id="SignalP"/>
    </source>
</evidence>
<feature type="signal peptide" evidence="7">
    <location>
        <begin position="1"/>
        <end position="26"/>
    </location>
</feature>
<dbReference type="GO" id="GO:0004674">
    <property type="term" value="F:protein serine/threonine kinase activity"/>
    <property type="evidence" value="ECO:0007669"/>
    <property type="project" value="UniProtKB-EC"/>
</dbReference>
<dbReference type="PANTHER" id="PTHR33355">
    <property type="entry name" value="WALL-ASSOCIATED RECEPTOR KINASE CARBOXY-TERMINAL PROTEIN-RELATED"/>
    <property type="match status" value="1"/>
</dbReference>
<keyword evidence="3 7" id="KW-0732">Signal</keyword>
<evidence type="ECO:0000256" key="1">
    <source>
        <dbReference type="ARBA" id="ARBA00004167"/>
    </source>
</evidence>
<reference evidence="10" key="1">
    <citation type="journal article" date="2013" name="J. Plant Res.">
        <title>Effect of fungi and light on seed germination of three Opuntia species from semiarid lands of central Mexico.</title>
        <authorList>
            <person name="Delgado-Sanchez P."/>
            <person name="Jimenez-Bremont J.F."/>
            <person name="Guerrero-Gonzalez Mde L."/>
            <person name="Flores J."/>
        </authorList>
    </citation>
    <scope>NUCLEOTIDE SEQUENCE</scope>
    <source>
        <tissue evidence="10">Cladode</tissue>
    </source>
</reference>
<dbReference type="InterPro" id="IPR025287">
    <property type="entry name" value="WAK_GUB"/>
</dbReference>
<comment type="catalytic activity">
    <reaction evidence="5">
        <text>L-threonyl-[protein] + ATP = O-phospho-L-threonyl-[protein] + ADP + H(+)</text>
        <dbReference type="Rhea" id="RHEA:46608"/>
        <dbReference type="Rhea" id="RHEA-COMP:11060"/>
        <dbReference type="Rhea" id="RHEA-COMP:11605"/>
        <dbReference type="ChEBI" id="CHEBI:15378"/>
        <dbReference type="ChEBI" id="CHEBI:30013"/>
        <dbReference type="ChEBI" id="CHEBI:30616"/>
        <dbReference type="ChEBI" id="CHEBI:61977"/>
        <dbReference type="ChEBI" id="CHEBI:456216"/>
        <dbReference type="EC" id="2.7.11.1"/>
    </reaction>
</comment>
<accession>A0A7C9EGK4</accession>
<name>A0A7C9EGK4_OPUST</name>
<feature type="domain" description="Wall-associated receptor kinase galacturonan-binding" evidence="8">
    <location>
        <begin position="32"/>
        <end position="94"/>
    </location>
</feature>
<dbReference type="Pfam" id="PF13947">
    <property type="entry name" value="GUB_WAK_bind"/>
    <property type="match status" value="1"/>
</dbReference>
<dbReference type="GO" id="GO:0030247">
    <property type="term" value="F:polysaccharide binding"/>
    <property type="evidence" value="ECO:0007669"/>
    <property type="project" value="InterPro"/>
</dbReference>
<evidence type="ECO:0000313" key="10">
    <source>
        <dbReference type="EMBL" id="MBA4669221.1"/>
    </source>
</evidence>
<evidence type="ECO:0000256" key="3">
    <source>
        <dbReference type="ARBA" id="ARBA00022729"/>
    </source>
</evidence>
<feature type="chain" id="PRO_5028363702" description="non-specific serine/threonine protein kinase" evidence="7">
    <location>
        <begin position="27"/>
        <end position="426"/>
    </location>
</feature>
<evidence type="ECO:0000259" key="9">
    <source>
        <dbReference type="Pfam" id="PF14380"/>
    </source>
</evidence>
<feature type="domain" description="Wall-associated receptor kinase C-terminal" evidence="9">
    <location>
        <begin position="342"/>
        <end position="377"/>
    </location>
</feature>
<organism evidence="10">
    <name type="scientific">Opuntia streptacantha</name>
    <name type="common">Prickly pear cactus</name>
    <name type="synonym">Opuntia cardona</name>
    <dbReference type="NCBI Taxonomy" id="393608"/>
    <lineage>
        <taxon>Eukaryota</taxon>
        <taxon>Viridiplantae</taxon>
        <taxon>Streptophyta</taxon>
        <taxon>Embryophyta</taxon>
        <taxon>Tracheophyta</taxon>
        <taxon>Spermatophyta</taxon>
        <taxon>Magnoliopsida</taxon>
        <taxon>eudicotyledons</taxon>
        <taxon>Gunneridae</taxon>
        <taxon>Pentapetalae</taxon>
        <taxon>Caryophyllales</taxon>
        <taxon>Cactineae</taxon>
        <taxon>Cactaceae</taxon>
        <taxon>Opuntioideae</taxon>
        <taxon>Opuntia</taxon>
    </lineage>
</organism>
<dbReference type="AlphaFoldDB" id="A0A7C9EGK4"/>
<dbReference type="InterPro" id="IPR032872">
    <property type="entry name" value="WAK_assoc_C"/>
</dbReference>
<dbReference type="GO" id="GO:0016020">
    <property type="term" value="C:membrane"/>
    <property type="evidence" value="ECO:0007669"/>
    <property type="project" value="UniProtKB-SubCell"/>
</dbReference>
<dbReference type="PANTHER" id="PTHR33355:SF12">
    <property type="entry name" value="WALL-ASSOCIATED RECEPTOR KINASE CARBOXY-TERMINAL PROTEIN"/>
    <property type="match status" value="1"/>
</dbReference>
<proteinExistence type="predicted"/>
<evidence type="ECO:0000256" key="5">
    <source>
        <dbReference type="ARBA" id="ARBA00047899"/>
    </source>
</evidence>
<comment type="catalytic activity">
    <reaction evidence="6">
        <text>L-seryl-[protein] + ATP = O-phospho-L-seryl-[protein] + ADP + H(+)</text>
        <dbReference type="Rhea" id="RHEA:17989"/>
        <dbReference type="Rhea" id="RHEA-COMP:9863"/>
        <dbReference type="Rhea" id="RHEA-COMP:11604"/>
        <dbReference type="ChEBI" id="CHEBI:15378"/>
        <dbReference type="ChEBI" id="CHEBI:29999"/>
        <dbReference type="ChEBI" id="CHEBI:30616"/>
        <dbReference type="ChEBI" id="CHEBI:83421"/>
        <dbReference type="ChEBI" id="CHEBI:456216"/>
        <dbReference type="EC" id="2.7.11.1"/>
    </reaction>
</comment>
<sequence>MKLSHKPPLFTLLIFTLTSLPFPSISDSDRPCRDQCGSIPVHYPFGIDDGCGAPQFRHMFTCNTTSNSLFFITPNGNFKVQSIDYKAQTMTVYDPDMSTCTILQPHHDLVLSDLQYAIIPPSPDTVFALLNCSVDSPLLHRFRSLCFDLPGHRCQDLYSSCNSFRIFTSGIGGPSVSYGTPGAPNNFPLNNSVPGLGNTGYYGAPGVPHNLDLADDGPGLGNTGGQPGYYGAPGAPNNFPINNSPPGGGLGGSGPGLGGSISTGPSGTYYGAPGAPNYDGNSPLSSGTGGGGTSIPPPPCCFTGYSTVKVMRMDILDCTHFTSFYDVDKLKGVEPMEWSYGVKFSYSVPDMGCERCRKSGGSCGFDAETEALMCLCSASNSTRQCGTNDLDAAERWTPLTVFHACILGLGVLFLLTDPYVSQSIFV</sequence>
<dbReference type="EC" id="2.7.11.1" evidence="2"/>